<keyword evidence="3" id="KW-1185">Reference proteome</keyword>
<evidence type="ECO:0000256" key="1">
    <source>
        <dbReference type="SAM" id="Phobius"/>
    </source>
</evidence>
<dbReference type="Gene3D" id="3.40.50.300">
    <property type="entry name" value="P-loop containing nucleotide triphosphate hydrolases"/>
    <property type="match status" value="1"/>
</dbReference>
<evidence type="ECO:0000313" key="3">
    <source>
        <dbReference type="Proteomes" id="UP001303373"/>
    </source>
</evidence>
<keyword evidence="1" id="KW-0472">Membrane</keyword>
<sequence length="286" mass="33031">MDKLSTTLENWVYPVPPLKSERRRKPMEILALGMSRSGTESLRGALQMLGYDKVYHGFDVAENDPQTFKAWTCLARHKFETIQSSPHEKGEHSLNAADFDTILARCVAVTDQQGAIFASELIKAYPEAKIILNSRDSHEWYESTVKTFGVHMQGFRYQVLPYFNARLYWRRRYYAEVLDAYFHGSLISNGKWVYEDHCAKVRGLGFAKGPGNFLEWQAKDGWSPLCEFLGKDVPIEEFPSGNRGEQTLSRITTYLKRDEEKAWMNLMAVVFSISVAMLSIWYQRQR</sequence>
<dbReference type="InterPro" id="IPR040632">
    <property type="entry name" value="Sulfotransfer_4"/>
</dbReference>
<accession>A0AAQ3M7N4</accession>
<proteinExistence type="predicted"/>
<dbReference type="PANTHER" id="PTHR36978:SF8">
    <property type="entry name" value="NAD DEPENDENT EPIMERASE_DEHYDRATASE"/>
    <property type="match status" value="1"/>
</dbReference>
<organism evidence="2 3">
    <name type="scientific">Acrodontium crateriforme</name>
    <dbReference type="NCBI Taxonomy" id="150365"/>
    <lineage>
        <taxon>Eukaryota</taxon>
        <taxon>Fungi</taxon>
        <taxon>Dikarya</taxon>
        <taxon>Ascomycota</taxon>
        <taxon>Pezizomycotina</taxon>
        <taxon>Dothideomycetes</taxon>
        <taxon>Dothideomycetidae</taxon>
        <taxon>Mycosphaerellales</taxon>
        <taxon>Teratosphaeriaceae</taxon>
        <taxon>Acrodontium</taxon>
    </lineage>
</organism>
<dbReference type="InterPro" id="IPR027417">
    <property type="entry name" value="P-loop_NTPase"/>
</dbReference>
<evidence type="ECO:0000313" key="2">
    <source>
        <dbReference type="EMBL" id="WPG99941.1"/>
    </source>
</evidence>
<gene>
    <name evidence="2" type="ORF">R9X50_00276400</name>
</gene>
<dbReference type="Proteomes" id="UP001303373">
    <property type="component" value="Chromosome 4"/>
</dbReference>
<name>A0AAQ3M7N4_9PEZI</name>
<dbReference type="SUPFAM" id="SSF52540">
    <property type="entry name" value="P-loop containing nucleoside triphosphate hydrolases"/>
    <property type="match status" value="1"/>
</dbReference>
<keyword evidence="1" id="KW-0812">Transmembrane</keyword>
<protein>
    <recommendedName>
        <fullName evidence="4">P-loop containing nucleoside triphosphate hydrolase protein</fullName>
    </recommendedName>
</protein>
<dbReference type="EMBL" id="CP138583">
    <property type="protein sequence ID" value="WPG99941.1"/>
    <property type="molecule type" value="Genomic_DNA"/>
</dbReference>
<dbReference type="AlphaFoldDB" id="A0AAQ3M7N4"/>
<reference evidence="2 3" key="1">
    <citation type="submission" date="2023-11" db="EMBL/GenBank/DDBJ databases">
        <title>An acidophilic fungus is an integral part of prey digestion in a carnivorous sundew plant.</title>
        <authorList>
            <person name="Tsai I.J."/>
        </authorList>
    </citation>
    <scope>NUCLEOTIDE SEQUENCE [LARGE SCALE GENOMIC DNA]</scope>
    <source>
        <strain evidence="2">169a</strain>
    </source>
</reference>
<keyword evidence="1" id="KW-1133">Transmembrane helix</keyword>
<dbReference type="Pfam" id="PF17784">
    <property type="entry name" value="Sulfotransfer_4"/>
    <property type="match status" value="1"/>
</dbReference>
<dbReference type="PANTHER" id="PTHR36978">
    <property type="entry name" value="P-LOOP CONTAINING NUCLEOTIDE TRIPHOSPHATE HYDROLASE"/>
    <property type="match status" value="1"/>
</dbReference>
<evidence type="ECO:0008006" key="4">
    <source>
        <dbReference type="Google" id="ProtNLM"/>
    </source>
</evidence>
<feature type="transmembrane region" description="Helical" evidence="1">
    <location>
        <begin position="262"/>
        <end position="282"/>
    </location>
</feature>